<dbReference type="HOGENOM" id="CLU_074061_0_0_7"/>
<accession>T2GAV3</accession>
<sequence>MRKKNSSRNASSSTKQQPSGTGQRISKVIHLLLLATVAKTAVLGSMLVPTAPPTSEPVSAVGVRASISHEFIAPAFAQQPQQPAAQSAGEQQADAMAGLRERREELERRELALKTLEQQLDAKLAQLQEMQGKVEQMLAEAKETRDAKLRHLIDVYTNMKAKQAAAVIETLNEDIAVKILAGMRGRQAGEILTYVQAEKAAKLSEQLTRMQVPF</sequence>
<dbReference type="STRING" id="1121448.DGI_1176"/>
<proteinExistence type="predicted"/>
<evidence type="ECO:0000313" key="3">
    <source>
        <dbReference type="Proteomes" id="UP000016587"/>
    </source>
</evidence>
<dbReference type="PATRIC" id="fig|1121448.10.peg.1171"/>
<protein>
    <recommendedName>
        <fullName evidence="4">Magnesium transporter MgtE intracellular domain-containing protein</fullName>
    </recommendedName>
</protein>
<name>T2GAV3_MEGG1</name>
<feature type="region of interest" description="Disordered" evidence="1">
    <location>
        <begin position="78"/>
        <end position="103"/>
    </location>
</feature>
<dbReference type="SUPFAM" id="SSF158791">
    <property type="entry name" value="MgtE N-terminal domain-like"/>
    <property type="match status" value="1"/>
</dbReference>
<dbReference type="EMBL" id="CP006585">
    <property type="protein sequence ID" value="AGW13037.1"/>
    <property type="molecule type" value="Genomic_DNA"/>
</dbReference>
<dbReference type="RefSeq" id="WP_021759806.1">
    <property type="nucleotide sequence ID" value="NC_022444.1"/>
</dbReference>
<dbReference type="Proteomes" id="UP000016587">
    <property type="component" value="Chromosome"/>
</dbReference>
<reference evidence="2 3" key="1">
    <citation type="journal article" date="2013" name="J. Bacteriol.">
        <title>Roles of HynAB and Ech, the only two hydrogenases found in the model sulfate reducer Desulfovibrio gigas.</title>
        <authorList>
            <person name="Morais-Silva F.O."/>
            <person name="Santos C.I."/>
            <person name="Rodrigues R."/>
            <person name="Pereira I.A."/>
            <person name="Rodrigues-Pousada C."/>
        </authorList>
    </citation>
    <scope>NUCLEOTIDE SEQUENCE [LARGE SCALE GENOMIC DNA]</scope>
    <source>
        <strain evidence="3">ATCC 19364 / DSM 1382 / NCIMB 9332 / VKM B-1759</strain>
    </source>
</reference>
<evidence type="ECO:0008006" key="4">
    <source>
        <dbReference type="Google" id="ProtNLM"/>
    </source>
</evidence>
<evidence type="ECO:0000313" key="2">
    <source>
        <dbReference type="EMBL" id="AGW13037.1"/>
    </source>
</evidence>
<gene>
    <name evidence="2" type="ORF">DGI_1176</name>
</gene>
<feature type="region of interest" description="Disordered" evidence="1">
    <location>
        <begin position="1"/>
        <end position="22"/>
    </location>
</feature>
<dbReference type="AlphaFoldDB" id="T2GAV3"/>
<keyword evidence="3" id="KW-1185">Reference proteome</keyword>
<organism evidence="2 3">
    <name type="scientific">Megalodesulfovibrio gigas (strain ATCC 19364 / DSM 1382 / NCIMB 9332 / VKM B-1759)</name>
    <name type="common">Desulfovibrio gigas</name>
    <dbReference type="NCBI Taxonomy" id="1121448"/>
    <lineage>
        <taxon>Bacteria</taxon>
        <taxon>Pseudomonadati</taxon>
        <taxon>Thermodesulfobacteriota</taxon>
        <taxon>Desulfovibrionia</taxon>
        <taxon>Desulfovibrionales</taxon>
        <taxon>Desulfovibrionaceae</taxon>
        <taxon>Megalodesulfovibrio</taxon>
    </lineage>
</organism>
<dbReference type="eggNOG" id="COG3334">
    <property type="taxonomic scope" value="Bacteria"/>
</dbReference>
<feature type="compositionally biased region" description="Low complexity" evidence="1">
    <location>
        <begin position="78"/>
        <end position="93"/>
    </location>
</feature>
<dbReference type="KEGG" id="dgg:DGI_1176"/>
<reference evidence="3" key="2">
    <citation type="submission" date="2013-07" db="EMBL/GenBank/DDBJ databases">
        <authorList>
            <person name="Morais-Silva F.O."/>
            <person name="Rezende A.M."/>
            <person name="Pimentel C."/>
            <person name="Resende D.M."/>
            <person name="Santos C.I."/>
            <person name="Clemente C."/>
            <person name="de Oliveira L.M."/>
            <person name="da Silva S.M."/>
            <person name="Costa D.A."/>
            <person name="Varela-Raposo A."/>
            <person name="Horacio E.C.A."/>
            <person name="Matos M."/>
            <person name="Flores O."/>
            <person name="Ruiz J.C."/>
            <person name="Rodrigues-Pousada C."/>
        </authorList>
    </citation>
    <scope>NUCLEOTIDE SEQUENCE [LARGE SCALE GENOMIC DNA]</scope>
    <source>
        <strain evidence="3">ATCC 19364 / DSM 1382 / NCIMB 9332 / VKM B-1759</strain>
    </source>
</reference>
<evidence type="ECO:0000256" key="1">
    <source>
        <dbReference type="SAM" id="MobiDB-lite"/>
    </source>
</evidence>